<dbReference type="GO" id="GO:0003677">
    <property type="term" value="F:DNA binding"/>
    <property type="evidence" value="ECO:0007669"/>
    <property type="project" value="UniProtKB-UniRule"/>
</dbReference>
<dbReference type="InterPro" id="IPR052975">
    <property type="entry name" value="Repressor-like_regulatory"/>
</dbReference>
<dbReference type="SUPFAM" id="SSF89447">
    <property type="entry name" value="AbrB/MazE/MraZ-like"/>
    <property type="match status" value="1"/>
</dbReference>
<dbReference type="InterPro" id="IPR007159">
    <property type="entry name" value="SpoVT-AbrB_dom"/>
</dbReference>
<dbReference type="NCBIfam" id="TIGR01439">
    <property type="entry name" value="lp_hng_hel_AbrB"/>
    <property type="match status" value="1"/>
</dbReference>
<keyword evidence="1 3" id="KW-0238">DNA-binding</keyword>
<gene>
    <name evidence="3" type="ORF">ENN04_04650</name>
</gene>
<accession>A0A7C5X1B0</accession>
<dbReference type="Pfam" id="PF04014">
    <property type="entry name" value="MazE_antitoxin"/>
    <property type="match status" value="1"/>
</dbReference>
<sequence>MDEVVKIMARGLIALPSEVRKKLNLKEGDIVKLEVKGNEIVIRKEERLYDLKGSLKGAKVQDKSFAQILQEELSKKYREG</sequence>
<dbReference type="PROSITE" id="PS51740">
    <property type="entry name" value="SPOVT_ABRB"/>
    <property type="match status" value="1"/>
</dbReference>
<feature type="domain" description="SpoVT-AbrB" evidence="2">
    <location>
        <begin position="2"/>
        <end position="47"/>
    </location>
</feature>
<comment type="caution">
    <text evidence="3">The sequence shown here is derived from an EMBL/GenBank/DDBJ whole genome shotgun (WGS) entry which is preliminary data.</text>
</comment>
<evidence type="ECO:0000259" key="2">
    <source>
        <dbReference type="PROSITE" id="PS51740"/>
    </source>
</evidence>
<dbReference type="InterPro" id="IPR037914">
    <property type="entry name" value="SpoVT-AbrB_sf"/>
</dbReference>
<name>A0A7C5X1B0_9AQUI</name>
<organism evidence="3">
    <name type="scientific">Thermocrinis ruber</name>
    <dbReference type="NCBI Taxonomy" id="75906"/>
    <lineage>
        <taxon>Bacteria</taxon>
        <taxon>Pseudomonadati</taxon>
        <taxon>Aquificota</taxon>
        <taxon>Aquificia</taxon>
        <taxon>Aquificales</taxon>
        <taxon>Aquificaceae</taxon>
        <taxon>Thermocrinis</taxon>
    </lineage>
</organism>
<dbReference type="Gene3D" id="2.10.260.10">
    <property type="match status" value="1"/>
</dbReference>
<evidence type="ECO:0000313" key="3">
    <source>
        <dbReference type="EMBL" id="HHO73911.1"/>
    </source>
</evidence>
<dbReference type="PANTHER" id="PTHR34860">
    <property type="entry name" value="REPRESSOR-LIKE PROTEIN SSO7C3"/>
    <property type="match status" value="1"/>
</dbReference>
<proteinExistence type="predicted"/>
<reference evidence="3" key="1">
    <citation type="journal article" date="2020" name="mSystems">
        <title>Genome- and Community-Level Interaction Insights into Carbon Utilization and Element Cycling Functions of Hydrothermarchaeota in Hydrothermal Sediment.</title>
        <authorList>
            <person name="Zhou Z."/>
            <person name="Liu Y."/>
            <person name="Xu W."/>
            <person name="Pan J."/>
            <person name="Luo Z.H."/>
            <person name="Li M."/>
        </authorList>
    </citation>
    <scope>NUCLEOTIDE SEQUENCE [LARGE SCALE GENOMIC DNA]</scope>
    <source>
        <strain evidence="3">SpSt-114</strain>
    </source>
</reference>
<dbReference type="PANTHER" id="PTHR34860:SF6">
    <property type="entry name" value="REPRESSOR-LIKE PROTEIN SSO7C3"/>
    <property type="match status" value="1"/>
</dbReference>
<dbReference type="SMART" id="SM00966">
    <property type="entry name" value="SpoVT_AbrB"/>
    <property type="match status" value="1"/>
</dbReference>
<dbReference type="EMBL" id="DSAC01000054">
    <property type="protein sequence ID" value="HHO73911.1"/>
    <property type="molecule type" value="Genomic_DNA"/>
</dbReference>
<protein>
    <submittedName>
        <fullName evidence="3">AbrB/MazE/SpoVT family DNA-binding domain-containing protein</fullName>
    </submittedName>
</protein>
<dbReference type="AlphaFoldDB" id="A0A7C5X1B0"/>
<evidence type="ECO:0000256" key="1">
    <source>
        <dbReference type="PROSITE-ProRule" id="PRU01076"/>
    </source>
</evidence>